<sequence length="68" mass="7758">MCTEHPDPIPPCRSLCVEARTPCEKLMNKFGFEWPDNLNCDRFPENGLCIGEDTTDRQIMTTKPELGD</sequence>
<dbReference type="GO" id="GO:0035567">
    <property type="term" value="P:non-canonical Wnt signaling pathway"/>
    <property type="evidence" value="ECO:0007669"/>
    <property type="project" value="TreeGrafter"/>
</dbReference>
<evidence type="ECO:0000313" key="6">
    <source>
        <dbReference type="Proteomes" id="UP000828390"/>
    </source>
</evidence>
<comment type="caution">
    <text evidence="5">The sequence shown here is derived from an EMBL/GenBank/DDBJ whole genome shotgun (WGS) entry which is preliminary data.</text>
</comment>
<evidence type="ECO:0000256" key="2">
    <source>
        <dbReference type="ARBA" id="ARBA00023157"/>
    </source>
</evidence>
<dbReference type="GO" id="GO:0017147">
    <property type="term" value="F:Wnt-protein binding"/>
    <property type="evidence" value="ECO:0007669"/>
    <property type="project" value="TreeGrafter"/>
</dbReference>
<reference evidence="5" key="1">
    <citation type="journal article" date="2019" name="bioRxiv">
        <title>The Genome of the Zebra Mussel, Dreissena polymorpha: A Resource for Invasive Species Research.</title>
        <authorList>
            <person name="McCartney M.A."/>
            <person name="Auch B."/>
            <person name="Kono T."/>
            <person name="Mallez S."/>
            <person name="Zhang Y."/>
            <person name="Obille A."/>
            <person name="Becker A."/>
            <person name="Abrahante J.E."/>
            <person name="Garbe J."/>
            <person name="Badalamenti J.P."/>
            <person name="Herman A."/>
            <person name="Mangelson H."/>
            <person name="Liachko I."/>
            <person name="Sullivan S."/>
            <person name="Sone E.D."/>
            <person name="Koren S."/>
            <person name="Silverstein K.A.T."/>
            <person name="Beckman K.B."/>
            <person name="Gohl D.M."/>
        </authorList>
    </citation>
    <scope>NUCLEOTIDE SEQUENCE</scope>
    <source>
        <strain evidence="5">Duluth1</strain>
        <tissue evidence="5">Whole animal</tissue>
    </source>
</reference>
<keyword evidence="2 3" id="KW-1015">Disulfide bond</keyword>
<gene>
    <name evidence="5" type="ORF">DPMN_102894</name>
</gene>
<dbReference type="PROSITE" id="PS50038">
    <property type="entry name" value="FZ"/>
    <property type="match status" value="1"/>
</dbReference>
<accession>A0A9D4H505</accession>
<dbReference type="EMBL" id="JAIWYP010000004">
    <property type="protein sequence ID" value="KAH3829666.1"/>
    <property type="molecule type" value="Genomic_DNA"/>
</dbReference>
<dbReference type="InterPro" id="IPR036790">
    <property type="entry name" value="Frizzled_dom_sf"/>
</dbReference>
<dbReference type="AlphaFoldDB" id="A0A9D4H505"/>
<comment type="caution">
    <text evidence="3">Lacks conserved residue(s) required for the propagation of feature annotation.</text>
</comment>
<evidence type="ECO:0000256" key="3">
    <source>
        <dbReference type="PROSITE-ProRule" id="PRU00090"/>
    </source>
</evidence>
<dbReference type="GO" id="GO:0005886">
    <property type="term" value="C:plasma membrane"/>
    <property type="evidence" value="ECO:0007669"/>
    <property type="project" value="TreeGrafter"/>
</dbReference>
<dbReference type="SMART" id="SM00063">
    <property type="entry name" value="FRI"/>
    <property type="match status" value="1"/>
</dbReference>
<reference evidence="5" key="2">
    <citation type="submission" date="2020-11" db="EMBL/GenBank/DDBJ databases">
        <authorList>
            <person name="McCartney M.A."/>
            <person name="Auch B."/>
            <person name="Kono T."/>
            <person name="Mallez S."/>
            <person name="Becker A."/>
            <person name="Gohl D.M."/>
            <person name="Silverstein K.A.T."/>
            <person name="Koren S."/>
            <person name="Bechman K.B."/>
            <person name="Herman A."/>
            <person name="Abrahante J.E."/>
            <person name="Garbe J."/>
        </authorList>
    </citation>
    <scope>NUCLEOTIDE SEQUENCE</scope>
    <source>
        <strain evidence="5">Duluth1</strain>
        <tissue evidence="5">Whole animal</tissue>
    </source>
</reference>
<dbReference type="InterPro" id="IPR015526">
    <property type="entry name" value="Frizzled/SFRP"/>
</dbReference>
<organism evidence="5 6">
    <name type="scientific">Dreissena polymorpha</name>
    <name type="common">Zebra mussel</name>
    <name type="synonym">Mytilus polymorpha</name>
    <dbReference type="NCBI Taxonomy" id="45954"/>
    <lineage>
        <taxon>Eukaryota</taxon>
        <taxon>Metazoa</taxon>
        <taxon>Spiralia</taxon>
        <taxon>Lophotrochozoa</taxon>
        <taxon>Mollusca</taxon>
        <taxon>Bivalvia</taxon>
        <taxon>Autobranchia</taxon>
        <taxon>Heteroconchia</taxon>
        <taxon>Euheterodonta</taxon>
        <taxon>Imparidentia</taxon>
        <taxon>Neoheterodontei</taxon>
        <taxon>Myida</taxon>
        <taxon>Dreissenoidea</taxon>
        <taxon>Dreissenidae</taxon>
        <taxon>Dreissena</taxon>
    </lineage>
</organism>
<feature type="disulfide bond" evidence="3">
    <location>
        <begin position="16"/>
        <end position="40"/>
    </location>
</feature>
<dbReference type="GO" id="GO:0042813">
    <property type="term" value="F:Wnt receptor activity"/>
    <property type="evidence" value="ECO:0007669"/>
    <property type="project" value="TreeGrafter"/>
</dbReference>
<dbReference type="SUPFAM" id="SSF63501">
    <property type="entry name" value="Frizzled cysteine-rich domain"/>
    <property type="match status" value="1"/>
</dbReference>
<feature type="domain" description="FZ" evidence="4">
    <location>
        <begin position="1"/>
        <end position="52"/>
    </location>
</feature>
<keyword evidence="1" id="KW-0217">Developmental protein</keyword>
<dbReference type="InterPro" id="IPR020067">
    <property type="entry name" value="Frizzled_dom"/>
</dbReference>
<dbReference type="PANTHER" id="PTHR11309:SF47">
    <property type="entry name" value="FRIZZLED"/>
    <property type="match status" value="1"/>
</dbReference>
<proteinExistence type="predicted"/>
<evidence type="ECO:0000313" key="5">
    <source>
        <dbReference type="EMBL" id="KAH3829666.1"/>
    </source>
</evidence>
<dbReference type="GO" id="GO:0060070">
    <property type="term" value="P:canonical Wnt signaling pathway"/>
    <property type="evidence" value="ECO:0007669"/>
    <property type="project" value="TreeGrafter"/>
</dbReference>
<dbReference type="Gene3D" id="1.10.2000.10">
    <property type="entry name" value="Frizzled cysteine-rich domain"/>
    <property type="match status" value="1"/>
</dbReference>
<evidence type="ECO:0000259" key="4">
    <source>
        <dbReference type="PROSITE" id="PS50038"/>
    </source>
</evidence>
<name>A0A9D4H505_DREPO</name>
<dbReference type="Pfam" id="PF01392">
    <property type="entry name" value="Fz"/>
    <property type="match status" value="1"/>
</dbReference>
<protein>
    <recommendedName>
        <fullName evidence="4">FZ domain-containing protein</fullName>
    </recommendedName>
</protein>
<evidence type="ECO:0000256" key="1">
    <source>
        <dbReference type="ARBA" id="ARBA00022473"/>
    </source>
</evidence>
<keyword evidence="6" id="KW-1185">Reference proteome</keyword>
<dbReference type="Proteomes" id="UP000828390">
    <property type="component" value="Unassembled WGS sequence"/>
</dbReference>
<dbReference type="PANTHER" id="PTHR11309">
    <property type="entry name" value="FRIZZLED"/>
    <property type="match status" value="1"/>
</dbReference>